<evidence type="ECO:0000313" key="5">
    <source>
        <dbReference type="Proteomes" id="UP001286313"/>
    </source>
</evidence>
<evidence type="ECO:0000313" key="4">
    <source>
        <dbReference type="EMBL" id="KAK3878706.1"/>
    </source>
</evidence>
<dbReference type="Gene3D" id="1.25.70.10">
    <property type="entry name" value="Transcription termination factor 3, mitochondrial"/>
    <property type="match status" value="1"/>
</dbReference>
<comment type="similarity">
    <text evidence="1">Belongs to the mTERF family.</text>
</comment>
<dbReference type="PANTHER" id="PTHR15437:SF7">
    <property type="entry name" value="TRANSCRIPTION TERMINATION FACTOR 5, MITOCHONDRIAL"/>
    <property type="match status" value="1"/>
</dbReference>
<dbReference type="GO" id="GO:0003676">
    <property type="term" value="F:nucleic acid binding"/>
    <property type="evidence" value="ECO:0007669"/>
    <property type="project" value="InterPro"/>
</dbReference>
<dbReference type="PANTHER" id="PTHR15437">
    <property type="entry name" value="TRANSCRIPTION TERMINATION FACTOR, MITOCHONDRIAL"/>
    <property type="match status" value="1"/>
</dbReference>
<evidence type="ECO:0000256" key="3">
    <source>
        <dbReference type="SAM" id="MobiDB-lite"/>
    </source>
</evidence>
<reference evidence="4" key="1">
    <citation type="submission" date="2023-10" db="EMBL/GenBank/DDBJ databases">
        <title>Genome assemblies of two species of porcelain crab, Petrolisthes cinctipes and Petrolisthes manimaculis (Anomura: Porcellanidae).</title>
        <authorList>
            <person name="Angst P."/>
        </authorList>
    </citation>
    <scope>NUCLEOTIDE SEQUENCE</scope>
    <source>
        <strain evidence="4">PB745_01</strain>
        <tissue evidence="4">Gill</tissue>
    </source>
</reference>
<feature type="region of interest" description="Disordered" evidence="3">
    <location>
        <begin position="80"/>
        <end position="100"/>
    </location>
</feature>
<dbReference type="GO" id="GO:0005759">
    <property type="term" value="C:mitochondrial matrix"/>
    <property type="evidence" value="ECO:0007669"/>
    <property type="project" value="TreeGrafter"/>
</dbReference>
<dbReference type="GO" id="GO:0006393">
    <property type="term" value="P:termination of mitochondrial transcription"/>
    <property type="evidence" value="ECO:0007669"/>
    <property type="project" value="TreeGrafter"/>
</dbReference>
<keyword evidence="5" id="KW-1185">Reference proteome</keyword>
<accession>A0AAE1KLK7</accession>
<evidence type="ECO:0000256" key="1">
    <source>
        <dbReference type="ARBA" id="ARBA00007692"/>
    </source>
</evidence>
<protein>
    <submittedName>
        <fullName evidence="4">Uncharacterized protein</fullName>
    </submittedName>
</protein>
<comment type="caution">
    <text evidence="4">The sequence shown here is derived from an EMBL/GenBank/DDBJ whole genome shotgun (WGS) entry which is preliminary data.</text>
</comment>
<dbReference type="InterPro" id="IPR038538">
    <property type="entry name" value="MTERF_sf"/>
</dbReference>
<dbReference type="AlphaFoldDB" id="A0AAE1KLK7"/>
<dbReference type="EMBL" id="JAWQEG010001525">
    <property type="protein sequence ID" value="KAK3878706.1"/>
    <property type="molecule type" value="Genomic_DNA"/>
</dbReference>
<name>A0AAE1KLK7_PETCI</name>
<sequence>MNYSVYYRPWWLVCVSRPSAYTCITTHTTRLKLTCINTHTTRLHHTVSHPLYNPGYKNDVNKKVRQQPTSRSISEVITAAQTTTTTNTPPSPLPNPTQVPTTASVSQSLMNYFDISMSKSHKIIKSETRLKNCDIYTVEANIFTLKKYGLDPEQVQKNLSLLYRKPVKIEHDIAILKELGFINLCAQDYLIICNIFKSLVVSLKNCKMLPEHYDPIETMLVGFGLPSHRLPSQLRPSQLDLLTIQEVHILLSNAFLCWQLDCSEEVVKKMKAMYNLNRKSITLQRKIIQDLDSYWNIDTEKVMRNPYILSCSPTNITHIATRVRKIAEVDLKELVFLTPRILAIPYHQLIQIDTILTSLDVTQAAVRAIPWVCTLKPETIEERINLLEQIPELGVLKSHPRVLRLIVYYKKVLSRLAHLQQVKNSSAVPSLNKLAGHNVLFDKYVKVGNSRRESRDIITFISEYFGVTRIAVRNMLHTRCWGPQTNVLNIKVNLAHLVDKGFTKRDLFSALDVVLYPPDFLKEQLSKLPHRPQVQTYLSNKILLYLLLYYMDKSIS</sequence>
<dbReference type="Proteomes" id="UP001286313">
    <property type="component" value="Unassembled WGS sequence"/>
</dbReference>
<keyword evidence="2" id="KW-0809">Transit peptide</keyword>
<evidence type="ECO:0000256" key="2">
    <source>
        <dbReference type="ARBA" id="ARBA00022946"/>
    </source>
</evidence>
<proteinExistence type="inferred from homology"/>
<gene>
    <name evidence="4" type="ORF">Pcinc_016653</name>
</gene>
<dbReference type="InterPro" id="IPR003690">
    <property type="entry name" value="MTERF"/>
</dbReference>
<organism evidence="4 5">
    <name type="scientific">Petrolisthes cinctipes</name>
    <name type="common">Flat porcelain crab</name>
    <dbReference type="NCBI Taxonomy" id="88211"/>
    <lineage>
        <taxon>Eukaryota</taxon>
        <taxon>Metazoa</taxon>
        <taxon>Ecdysozoa</taxon>
        <taxon>Arthropoda</taxon>
        <taxon>Crustacea</taxon>
        <taxon>Multicrustacea</taxon>
        <taxon>Malacostraca</taxon>
        <taxon>Eumalacostraca</taxon>
        <taxon>Eucarida</taxon>
        <taxon>Decapoda</taxon>
        <taxon>Pleocyemata</taxon>
        <taxon>Anomura</taxon>
        <taxon>Galatheoidea</taxon>
        <taxon>Porcellanidae</taxon>
        <taxon>Petrolisthes</taxon>
    </lineage>
</organism>